<feature type="compositionally biased region" description="Basic and acidic residues" evidence="1">
    <location>
        <begin position="29"/>
        <end position="57"/>
    </location>
</feature>
<dbReference type="EMBL" id="VDMD01000021">
    <property type="protein sequence ID" value="TRM60571.1"/>
    <property type="molecule type" value="Genomic_DNA"/>
</dbReference>
<evidence type="ECO:0000313" key="2">
    <source>
        <dbReference type="EMBL" id="TRM60571.1"/>
    </source>
</evidence>
<dbReference type="AlphaFoldDB" id="A0A550C6Z6"/>
<sequence length="109" mass="12266">AAPVAPVKPHTKKPKPVNVFSNDGSFLERIQRSRREEEDKRKAQEAFDVKVHFDDRFKRRGKRPAPDPARAQSPTDPPAKKPRADDQPKANDASKPVVRNGKHEPKPSS</sequence>
<evidence type="ECO:0000256" key="1">
    <source>
        <dbReference type="SAM" id="MobiDB-lite"/>
    </source>
</evidence>
<feature type="compositionally biased region" description="Basic and acidic residues" evidence="1">
    <location>
        <begin position="78"/>
        <end position="89"/>
    </location>
</feature>
<evidence type="ECO:0000313" key="3">
    <source>
        <dbReference type="Proteomes" id="UP000320762"/>
    </source>
</evidence>
<dbReference type="OrthoDB" id="5544050at2759"/>
<dbReference type="Proteomes" id="UP000320762">
    <property type="component" value="Unassembled WGS sequence"/>
</dbReference>
<organism evidence="2 3">
    <name type="scientific">Schizophyllum amplum</name>
    <dbReference type="NCBI Taxonomy" id="97359"/>
    <lineage>
        <taxon>Eukaryota</taxon>
        <taxon>Fungi</taxon>
        <taxon>Dikarya</taxon>
        <taxon>Basidiomycota</taxon>
        <taxon>Agaricomycotina</taxon>
        <taxon>Agaricomycetes</taxon>
        <taxon>Agaricomycetidae</taxon>
        <taxon>Agaricales</taxon>
        <taxon>Schizophyllaceae</taxon>
        <taxon>Schizophyllum</taxon>
    </lineage>
</organism>
<proteinExistence type="predicted"/>
<accession>A0A550C6Z6</accession>
<feature type="region of interest" description="Disordered" evidence="1">
    <location>
        <begin position="1"/>
        <end position="109"/>
    </location>
</feature>
<keyword evidence="3" id="KW-1185">Reference proteome</keyword>
<name>A0A550C6Z6_9AGAR</name>
<gene>
    <name evidence="2" type="ORF">BD626DRAFT_504513</name>
</gene>
<comment type="caution">
    <text evidence="2">The sequence shown here is derived from an EMBL/GenBank/DDBJ whole genome shotgun (WGS) entry which is preliminary data.</text>
</comment>
<feature type="non-terminal residue" evidence="2">
    <location>
        <position position="1"/>
    </location>
</feature>
<protein>
    <submittedName>
        <fullName evidence="2">Uncharacterized protein</fullName>
    </submittedName>
</protein>
<reference evidence="2 3" key="1">
    <citation type="journal article" date="2019" name="New Phytol.">
        <title>Comparative genomics reveals unique wood-decay strategies and fruiting body development in the Schizophyllaceae.</title>
        <authorList>
            <person name="Almasi E."/>
            <person name="Sahu N."/>
            <person name="Krizsan K."/>
            <person name="Balint B."/>
            <person name="Kovacs G.M."/>
            <person name="Kiss B."/>
            <person name="Cseklye J."/>
            <person name="Drula E."/>
            <person name="Henrissat B."/>
            <person name="Nagy I."/>
            <person name="Chovatia M."/>
            <person name="Adam C."/>
            <person name="LaButti K."/>
            <person name="Lipzen A."/>
            <person name="Riley R."/>
            <person name="Grigoriev I.V."/>
            <person name="Nagy L.G."/>
        </authorList>
    </citation>
    <scope>NUCLEOTIDE SEQUENCE [LARGE SCALE GENOMIC DNA]</scope>
    <source>
        <strain evidence="2 3">NL-1724</strain>
    </source>
</reference>